<feature type="compositionally biased region" description="Low complexity" evidence="1">
    <location>
        <begin position="328"/>
        <end position="339"/>
    </location>
</feature>
<dbReference type="Gene3D" id="3.40.50.300">
    <property type="entry name" value="P-loop containing nucleotide triphosphate hydrolases"/>
    <property type="match status" value="1"/>
</dbReference>
<evidence type="ECO:0000313" key="3">
    <source>
        <dbReference type="Proteomes" id="UP000627838"/>
    </source>
</evidence>
<protein>
    <submittedName>
        <fullName evidence="2">Tetratricopeptide (TPR) repeat protein</fullName>
    </submittedName>
</protein>
<feature type="region of interest" description="Disordered" evidence="1">
    <location>
        <begin position="304"/>
        <end position="368"/>
    </location>
</feature>
<comment type="caution">
    <text evidence="2">The sequence shown here is derived from an EMBL/GenBank/DDBJ whole genome shotgun (WGS) entry which is preliminary data.</text>
</comment>
<name>A0ABR9K303_9ACTN</name>
<dbReference type="InterPro" id="IPR011990">
    <property type="entry name" value="TPR-like_helical_dom_sf"/>
</dbReference>
<accession>A0ABR9K303</accession>
<sequence length="1468" mass="163160">MRAGEYLEGTLVEIDDDCLIINAGDREVILEAESIDMVERLAAPGGVPAPAAVPVPAVPVPAGPPPVVPREPVFPDDALRALAGLRRTVLELPLEISAPEFTVYADDLDAALRDRLNKDLVTIRNRYAYALKIRERARVLRCIDDLRTLRGNYDAPDALQIAGRMAWFHGEYDRALELFAEAADELADGSSCFDLAMAQRRTDEREYAARTLASCVTEASPADDRALLALTAGVLTEDVGTGELAALVEKAGGWRPCPARRAVLKAGLLCVPLPKLTGFPAEEWDAPEAPASAFEIVARTLRTEPVPPAPPAEPASGPAPGPRPRPAAPRQAPARQVPRTSAPSAPAFVTATPNGRRSRTGDRRPEIARVMELGDAARTALDKKDFEAAERALATLQEIAPQHSVTWGVQRDLSNLRNAAKAAAATAARTGGKNARAGARWTGPFVRAEAALRRNEVEQARRFLHQAIEQGDQPARAVRRLAELLSTRLRLRDDALALLDEHKHLFRTPEELWGWSQERSTTLEHAGRWDEASAELQNMLDSGPTGNDRARVAERLVDAYIQSFRYEDAERLAEAELERAPGQRSLRAKRDQLVQARKTGVYSKVEAMVQLQSSATSDLSPLLTFHLDRCEYRGVRAESMATRNFTEKDINRLDELVSGRADKRVLGSDYPRERADYNLSAARIMRDLGITDDGFRSRLRYFAAAMGDACALEAKGNADVIRTYYSEAVSVKGEWDKIVDVKLRQLVMSFTTSDPRLLETKHLPSLERSLEAVMKERHLATKVLVALLSLPTAGETVTRLIRMIWADHATRGLFQQVLAGYLDGGVSVADKTNFTTAWLAAANKCRERRAAVYGQISVLTETGSALSTLDRHASEFQQIRQDLSDLESATDLARLEHCLAVVRGLRQYIKQDVYVERERLFGTVGKTIRDHLLKFESAPTLMSLQYLHPYLTSIEKELKEHFEQYQASVEPDELQVDLVVNRYLPGGGKVDVQLQVSNGPGASPVGNVELEVMPSEDYTVAKAIVPVSESIAASESKTCQVSLVAREPAIEQKLLTLSCRIHFTLRSQRRVTVPVDPKSIHLSAEDEWTDIPNPYSPGLPVEDEKMFKGRERLIADLVETLTGPHHGSVIVYGQKRAGKSSVLLHLAKKLELPGVAASFSISGNIDLAVLLYEIGDQFHWELSSRSEFQHPGYGPPPQPDLEQIRLAPQQKFKEYLRLLQAWLRNHPTQSDAHLVLLIDEFSVVHKEIRVGNLERNFMKGWKAMLEQGFFRCVLVGNDLMPTFIQEFPNEFQVANEMRVSYLDRSSAVKLIEDPIRLPDGASRYRGNAVERILELTGCSAYYIQLFCQHLVEYMNSEDVRGPAIGPADVETVADRLIGTLGENEFNNLLTPGDQEVTDIGSDLVSEVLRSTKRDAGRNMYHEADENAHPEAERVFRDLERREVVKRMSGNRYSIQVGLFGEWLQHRWG</sequence>
<gene>
    <name evidence="2" type="ORF">H4W34_006548</name>
</gene>
<dbReference type="PANTHER" id="PTHR34301">
    <property type="entry name" value="DNA-BINDING PROTEIN-RELATED"/>
    <property type="match status" value="1"/>
</dbReference>
<dbReference type="SUPFAM" id="SSF48452">
    <property type="entry name" value="TPR-like"/>
    <property type="match status" value="1"/>
</dbReference>
<feature type="compositionally biased region" description="Pro residues" evidence="1">
    <location>
        <begin position="305"/>
        <end position="327"/>
    </location>
</feature>
<dbReference type="EMBL" id="JADBDZ010000001">
    <property type="protein sequence ID" value="MBE1536715.1"/>
    <property type="molecule type" value="Genomic_DNA"/>
</dbReference>
<dbReference type="PANTHER" id="PTHR34301:SF8">
    <property type="entry name" value="ATPASE DOMAIN-CONTAINING PROTEIN"/>
    <property type="match status" value="1"/>
</dbReference>
<evidence type="ECO:0000313" key="2">
    <source>
        <dbReference type="EMBL" id="MBE1536715.1"/>
    </source>
</evidence>
<evidence type="ECO:0000256" key="1">
    <source>
        <dbReference type="SAM" id="MobiDB-lite"/>
    </source>
</evidence>
<organism evidence="2 3">
    <name type="scientific">Actinomadura algeriensis</name>
    <dbReference type="NCBI Taxonomy" id="1679523"/>
    <lineage>
        <taxon>Bacteria</taxon>
        <taxon>Bacillati</taxon>
        <taxon>Actinomycetota</taxon>
        <taxon>Actinomycetes</taxon>
        <taxon>Streptosporangiales</taxon>
        <taxon>Thermomonosporaceae</taxon>
        <taxon>Actinomadura</taxon>
    </lineage>
</organism>
<dbReference type="Proteomes" id="UP000627838">
    <property type="component" value="Unassembled WGS sequence"/>
</dbReference>
<dbReference type="SUPFAM" id="SSF52540">
    <property type="entry name" value="P-loop containing nucleoside triphosphate hydrolases"/>
    <property type="match status" value="1"/>
</dbReference>
<feature type="compositionally biased region" description="Basic and acidic residues" evidence="1">
    <location>
        <begin position="359"/>
        <end position="368"/>
    </location>
</feature>
<reference evidence="2 3" key="1">
    <citation type="submission" date="2020-10" db="EMBL/GenBank/DDBJ databases">
        <title>Sequencing the genomes of 1000 actinobacteria strains.</title>
        <authorList>
            <person name="Klenk H.-P."/>
        </authorList>
    </citation>
    <scope>NUCLEOTIDE SEQUENCE [LARGE SCALE GENOMIC DNA]</scope>
    <source>
        <strain evidence="2 3">DSM 46744</strain>
    </source>
</reference>
<dbReference type="RefSeq" id="WP_192762717.1">
    <property type="nucleotide sequence ID" value="NZ_JADBDZ010000001.1"/>
</dbReference>
<dbReference type="Gene3D" id="1.25.40.10">
    <property type="entry name" value="Tetratricopeptide repeat domain"/>
    <property type="match status" value="1"/>
</dbReference>
<dbReference type="InterPro" id="IPR027417">
    <property type="entry name" value="P-loop_NTPase"/>
</dbReference>
<keyword evidence="3" id="KW-1185">Reference proteome</keyword>
<proteinExistence type="predicted"/>